<accession>A0A5C2S849</accession>
<evidence type="ECO:0000313" key="2">
    <source>
        <dbReference type="Proteomes" id="UP000313359"/>
    </source>
</evidence>
<keyword evidence="2" id="KW-1185">Reference proteome</keyword>
<dbReference type="EMBL" id="ML122271">
    <property type="protein sequence ID" value="RPD59309.1"/>
    <property type="molecule type" value="Genomic_DNA"/>
</dbReference>
<gene>
    <name evidence="1" type="ORF">L227DRAFT_168532</name>
</gene>
<dbReference type="OrthoDB" id="2748164at2759"/>
<protein>
    <recommendedName>
        <fullName evidence="3">F-box domain-containing protein</fullName>
    </recommendedName>
</protein>
<reference evidence="1" key="1">
    <citation type="journal article" date="2018" name="Genome Biol. Evol.">
        <title>Genomics and development of Lentinus tigrinus, a white-rot wood-decaying mushroom with dimorphic fruiting bodies.</title>
        <authorList>
            <person name="Wu B."/>
            <person name="Xu Z."/>
            <person name="Knudson A."/>
            <person name="Carlson A."/>
            <person name="Chen N."/>
            <person name="Kovaka S."/>
            <person name="LaButti K."/>
            <person name="Lipzen A."/>
            <person name="Pennachio C."/>
            <person name="Riley R."/>
            <person name="Schakwitz W."/>
            <person name="Umezawa K."/>
            <person name="Ohm R.A."/>
            <person name="Grigoriev I.V."/>
            <person name="Nagy L.G."/>
            <person name="Gibbons J."/>
            <person name="Hibbett D."/>
        </authorList>
    </citation>
    <scope>NUCLEOTIDE SEQUENCE [LARGE SCALE GENOMIC DNA]</scope>
    <source>
        <strain evidence="1">ALCF2SS1-6</strain>
    </source>
</reference>
<proteinExistence type="predicted"/>
<dbReference type="Proteomes" id="UP000313359">
    <property type="component" value="Unassembled WGS sequence"/>
</dbReference>
<sequence>MTKLCILCSERTYHRAGSPYRIVIARSHAFLFSCKKGFILQAQSRPIFHCNIDWELMDYHSTYGVNEDIPTFTPHLTTSDKAYLSQIDLCQVQEWTAGRIHRLRARIDEINKRISSLSSVYNAAAPINRTLPVEIPKEIFANLTPSKFPGHSFKVLGICRLWRHLILHKPEYWADVLTRRTNHRSMWWPLDMARNQFFLDLAREHTGNPSSFAYSGNDHEMVS</sequence>
<dbReference type="AlphaFoldDB" id="A0A5C2S849"/>
<name>A0A5C2S849_9APHY</name>
<evidence type="ECO:0000313" key="1">
    <source>
        <dbReference type="EMBL" id="RPD59309.1"/>
    </source>
</evidence>
<organism evidence="1 2">
    <name type="scientific">Lentinus tigrinus ALCF2SS1-6</name>
    <dbReference type="NCBI Taxonomy" id="1328759"/>
    <lineage>
        <taxon>Eukaryota</taxon>
        <taxon>Fungi</taxon>
        <taxon>Dikarya</taxon>
        <taxon>Basidiomycota</taxon>
        <taxon>Agaricomycotina</taxon>
        <taxon>Agaricomycetes</taxon>
        <taxon>Polyporales</taxon>
        <taxon>Polyporaceae</taxon>
        <taxon>Lentinus</taxon>
    </lineage>
</organism>
<evidence type="ECO:0008006" key="3">
    <source>
        <dbReference type="Google" id="ProtNLM"/>
    </source>
</evidence>